<dbReference type="Pfam" id="PF21307">
    <property type="entry name" value="Glyco_hydro_95_C"/>
    <property type="match status" value="1"/>
</dbReference>
<evidence type="ECO:0000259" key="4">
    <source>
        <dbReference type="Pfam" id="PF22124"/>
    </source>
</evidence>
<dbReference type="Proteomes" id="UP000295620">
    <property type="component" value="Unassembled WGS sequence"/>
</dbReference>
<evidence type="ECO:0000313" key="6">
    <source>
        <dbReference type="Proteomes" id="UP000295620"/>
    </source>
</evidence>
<feature type="domain" description="Glycosyl hydrolase family 95 N-terminal" evidence="2">
    <location>
        <begin position="38"/>
        <end position="86"/>
    </location>
</feature>
<dbReference type="InterPro" id="IPR054363">
    <property type="entry name" value="GH95_cat"/>
</dbReference>
<dbReference type="SUPFAM" id="SSF48208">
    <property type="entry name" value="Six-hairpin glycosidases"/>
    <property type="match status" value="1"/>
</dbReference>
<protein>
    <submittedName>
        <fullName evidence="5">Alpha-L-fucosidase 2</fullName>
    </submittedName>
</protein>
<feature type="domain" description="Glycosyl hydrolase family 95 N-terminal" evidence="2">
    <location>
        <begin position="89"/>
        <end position="238"/>
    </location>
</feature>
<comment type="caution">
    <text evidence="5">The sequence shown here is derived from an EMBL/GenBank/DDBJ whole genome shotgun (WGS) entry which is preliminary data.</text>
</comment>
<feature type="domain" description="Alpha fucosidase A-like C-terminal" evidence="3">
    <location>
        <begin position="665"/>
        <end position="757"/>
    </location>
</feature>
<sequence length="760" mass="86235">MKINKKVYLLISLLLMFSAIYAAAQRKEPDSVLQRLKLWDDKPAKSWMTEAYPIGNGRIGGMVFGGVSEERIQFNEISLWTGDEQNTGAYQAFGDLYLNFENKDAAENPVLNYRRELDINKAVHHIKYMVNGVEYGREYFCSNPHKLMAMRFTSSRKGMYSVIIKLKDAHQAKTTAEGTTLQLKGKLENGMVYSASVQIRTEGGKAITEPDGEGGFQLNLKNADAFTLLLAAATDYSGNRETNWKGREPHAAVKKVFAAAANRTFQQLLAAHVQDYQSLFGRVQLNFGNTSNEITNWPTYKRLINYKTAADPQLEILLFQYGRYLLISSSRKGGLPANLQGLWNDRNDPPWRSDYHSNINIQMNYWLAEQTNLSECHFPYLDYINSMREVKKISTKKQYPGVRGWTVKTENNIFGGESFLWNTPGSAWYAQAIWEHYAFTKDKSYLKKLGYPILKEISEFWDDHLKRRPDGTLVSPAGWSPEHGPTEDGVTYDQQIVYDLFTNYIEAANALNVDKEYREHIADLRLHLLKPKIGKWGQLQEWETDRDDPKDQHRHVSHLFGLHPGREISLMKTPELAKAAKVSLLARGDASTGWSMAWKMNFWARLHDGSHAYTILKNFIKPVGGSGVDYNEGGGIYSNLFCAHPPFQIDGNFGYTAAVSEMLVQSQTGEIELLPAIPAEWSTGYVNGLKARGGFEIIHMKWEEGKVIELTIKSSSGGNCVFQVPNMLKFKYAELINYDSNGGFKYNIKTQAGGIYHFYL</sequence>
<dbReference type="GO" id="GO:0004560">
    <property type="term" value="F:alpha-L-fucosidase activity"/>
    <property type="evidence" value="ECO:0007669"/>
    <property type="project" value="InterPro"/>
</dbReference>
<evidence type="ECO:0000259" key="3">
    <source>
        <dbReference type="Pfam" id="PF21307"/>
    </source>
</evidence>
<dbReference type="OrthoDB" id="9802600at2"/>
<feature type="domain" description="Glycosyl hydrolase family 95 catalytic" evidence="4">
    <location>
        <begin position="265"/>
        <end position="663"/>
    </location>
</feature>
<reference evidence="5 6" key="1">
    <citation type="submission" date="2019-03" db="EMBL/GenBank/DDBJ databases">
        <title>Genomic Encyclopedia of Archaeal and Bacterial Type Strains, Phase II (KMG-II): from individual species to whole genera.</title>
        <authorList>
            <person name="Goeker M."/>
        </authorList>
    </citation>
    <scope>NUCLEOTIDE SEQUENCE [LARGE SCALE GENOMIC DNA]</scope>
    <source>
        <strain evidence="5 6">DSM 19035</strain>
    </source>
</reference>
<dbReference type="AlphaFoldDB" id="A0A4R6SWJ5"/>
<feature type="signal peptide" evidence="1">
    <location>
        <begin position="1"/>
        <end position="24"/>
    </location>
</feature>
<dbReference type="Gene3D" id="1.50.10.10">
    <property type="match status" value="1"/>
</dbReference>
<dbReference type="InterPro" id="IPR027414">
    <property type="entry name" value="GH95_N_dom"/>
</dbReference>
<name>A0A4R6SWJ5_9SPHI</name>
<dbReference type="Pfam" id="PF22124">
    <property type="entry name" value="Glyco_hydro_95_cat"/>
    <property type="match status" value="1"/>
</dbReference>
<dbReference type="Pfam" id="PF14498">
    <property type="entry name" value="Glyco_hyd_65N_2"/>
    <property type="match status" value="2"/>
</dbReference>
<dbReference type="EMBL" id="SNYC01000004">
    <property type="protein sequence ID" value="TDQ09503.1"/>
    <property type="molecule type" value="Genomic_DNA"/>
</dbReference>
<feature type="chain" id="PRO_5020483621" evidence="1">
    <location>
        <begin position="25"/>
        <end position="760"/>
    </location>
</feature>
<proteinExistence type="predicted"/>
<dbReference type="InterPro" id="IPR016518">
    <property type="entry name" value="Alpha-L-fucosidase"/>
</dbReference>
<evidence type="ECO:0000256" key="1">
    <source>
        <dbReference type="SAM" id="SignalP"/>
    </source>
</evidence>
<keyword evidence="6" id="KW-1185">Reference proteome</keyword>
<dbReference type="InterPro" id="IPR008928">
    <property type="entry name" value="6-hairpin_glycosidase_sf"/>
</dbReference>
<dbReference type="PANTHER" id="PTHR31084">
    <property type="entry name" value="ALPHA-L-FUCOSIDASE 2"/>
    <property type="match status" value="1"/>
</dbReference>
<accession>A0A4R6SWJ5</accession>
<dbReference type="InterPro" id="IPR012341">
    <property type="entry name" value="6hp_glycosidase-like_sf"/>
</dbReference>
<keyword evidence="1" id="KW-0732">Signal</keyword>
<dbReference type="InterPro" id="IPR049053">
    <property type="entry name" value="AFCA-like_C"/>
</dbReference>
<dbReference type="PIRSF" id="PIRSF007663">
    <property type="entry name" value="UCP007663"/>
    <property type="match status" value="1"/>
</dbReference>
<dbReference type="PANTHER" id="PTHR31084:SF19">
    <property type="entry name" value="GLYCOSYL HYDROLASE FAMILY 95 N-TERMINAL DOMAIN-CONTAINING PROTEIN"/>
    <property type="match status" value="1"/>
</dbReference>
<organism evidence="5 6">
    <name type="scientific">Pedobacter metabolipauper</name>
    <dbReference type="NCBI Taxonomy" id="425513"/>
    <lineage>
        <taxon>Bacteria</taxon>
        <taxon>Pseudomonadati</taxon>
        <taxon>Bacteroidota</taxon>
        <taxon>Sphingobacteriia</taxon>
        <taxon>Sphingobacteriales</taxon>
        <taxon>Sphingobacteriaceae</taxon>
        <taxon>Pedobacter</taxon>
    </lineage>
</organism>
<evidence type="ECO:0000259" key="2">
    <source>
        <dbReference type="Pfam" id="PF14498"/>
    </source>
</evidence>
<dbReference type="GO" id="GO:0005975">
    <property type="term" value="P:carbohydrate metabolic process"/>
    <property type="evidence" value="ECO:0007669"/>
    <property type="project" value="InterPro"/>
</dbReference>
<dbReference type="RefSeq" id="WP_133575579.1">
    <property type="nucleotide sequence ID" value="NZ_SNYC01000004.1"/>
</dbReference>
<evidence type="ECO:0000313" key="5">
    <source>
        <dbReference type="EMBL" id="TDQ09503.1"/>
    </source>
</evidence>
<gene>
    <name evidence="5" type="ORF">ATK78_1659</name>
</gene>